<dbReference type="SUPFAM" id="SSF51445">
    <property type="entry name" value="(Trans)glycosidases"/>
    <property type="match status" value="1"/>
</dbReference>
<reference evidence="3" key="1">
    <citation type="submission" date="2017-04" db="EMBL/GenBank/DDBJ databases">
        <authorList>
            <person name="Varghese N."/>
            <person name="Submissions S."/>
        </authorList>
    </citation>
    <scope>NUCLEOTIDE SEQUENCE [LARGE SCALE GENOMIC DNA]</scope>
    <source>
        <strain evidence="3">VKM Ac-2121</strain>
    </source>
</reference>
<dbReference type="PANTHER" id="PTHR10357">
    <property type="entry name" value="ALPHA-AMYLASE FAMILY MEMBER"/>
    <property type="match status" value="1"/>
</dbReference>
<sequence>MRTLRFWGDRGVDGFRVDVAMCLAKDLSEPYAGWDEVRANLPAPLGLAGPSAFADGAHPFLDRDELSGIYASWREVFDSYDPPLFAVGETWVENHRRIRYSSPNSLGQAFNFEFLWNPWEAQSFVDVVRENLELAAAAGTSSTWVLSNHDIIRHPTRYAPSAVPPALRTTVAIPLGKAERAQGLRRARAATMLALALPGSAYVYQGEELGLHEVVDISGSDGQDPQARTVQGFVATRDGSRVPLPWSTERPFYGFSTSASHLPQPAWFGEVSVAAQTDAPDSTLSFYRAALHLRRRLLTEEAIEWLETSDVVAFRRQNGWVSVTNFGTAPTALPAGAVVLTSEPLVDGLLPPDSGAWLIPLD</sequence>
<evidence type="ECO:0000313" key="2">
    <source>
        <dbReference type="EMBL" id="SMH42937.1"/>
    </source>
</evidence>
<proteinExistence type="predicted"/>
<accession>A0A1X7NXC4</accession>
<dbReference type="EMBL" id="FXBM01000002">
    <property type="protein sequence ID" value="SMH42937.1"/>
    <property type="molecule type" value="Genomic_DNA"/>
</dbReference>
<dbReference type="Pfam" id="PF00128">
    <property type="entry name" value="Alpha-amylase"/>
    <property type="match status" value="1"/>
</dbReference>
<dbReference type="GO" id="GO:0004556">
    <property type="term" value="F:alpha-amylase activity"/>
    <property type="evidence" value="ECO:0007669"/>
    <property type="project" value="TreeGrafter"/>
</dbReference>
<dbReference type="STRING" id="1891671.SAMN06295885_2119"/>
<protein>
    <submittedName>
        <fullName evidence="2">Alpha amylase, catalytic domain</fullName>
    </submittedName>
</protein>
<dbReference type="GO" id="GO:0009313">
    <property type="term" value="P:oligosaccharide catabolic process"/>
    <property type="evidence" value="ECO:0007669"/>
    <property type="project" value="TreeGrafter"/>
</dbReference>
<dbReference type="Proteomes" id="UP000193711">
    <property type="component" value="Unassembled WGS sequence"/>
</dbReference>
<dbReference type="InterPro" id="IPR006047">
    <property type="entry name" value="GH13_cat_dom"/>
</dbReference>
<gene>
    <name evidence="2" type="ORF">SAMN06295885_2119</name>
</gene>
<dbReference type="AlphaFoldDB" id="A0A1X7NXC4"/>
<feature type="domain" description="Glycosyl hydrolase family 13 catalytic" evidence="1">
    <location>
        <begin position="3"/>
        <end position="296"/>
    </location>
</feature>
<dbReference type="Gene3D" id="3.20.20.80">
    <property type="entry name" value="Glycosidases"/>
    <property type="match status" value="1"/>
</dbReference>
<keyword evidence="3" id="KW-1185">Reference proteome</keyword>
<organism evidence="2 3">
    <name type="scientific">Rathayibacter oskolensis</name>
    <dbReference type="NCBI Taxonomy" id="1891671"/>
    <lineage>
        <taxon>Bacteria</taxon>
        <taxon>Bacillati</taxon>
        <taxon>Actinomycetota</taxon>
        <taxon>Actinomycetes</taxon>
        <taxon>Micrococcales</taxon>
        <taxon>Microbacteriaceae</taxon>
        <taxon>Rathayibacter</taxon>
    </lineage>
</organism>
<evidence type="ECO:0000313" key="3">
    <source>
        <dbReference type="Proteomes" id="UP000193711"/>
    </source>
</evidence>
<dbReference type="InterPro" id="IPR017853">
    <property type="entry name" value="GH"/>
</dbReference>
<evidence type="ECO:0000259" key="1">
    <source>
        <dbReference type="Pfam" id="PF00128"/>
    </source>
</evidence>
<name>A0A1X7NXC4_9MICO</name>
<dbReference type="PANTHER" id="PTHR10357:SF179">
    <property type="entry name" value="NEUTRAL AND BASIC AMINO ACID TRANSPORT PROTEIN RBAT"/>
    <property type="match status" value="1"/>
</dbReference>